<dbReference type="EMBL" id="VLTJ01000031">
    <property type="protein sequence ID" value="TSH92037.1"/>
    <property type="molecule type" value="Genomic_DNA"/>
</dbReference>
<dbReference type="OrthoDB" id="8524220at2"/>
<protein>
    <submittedName>
        <fullName evidence="1">Crotonase/enoyl-CoA hydratase family protein</fullName>
    </submittedName>
</protein>
<proteinExistence type="predicted"/>
<comment type="caution">
    <text evidence="1">The sequence shown here is derived from an EMBL/GenBank/DDBJ whole genome shotgun (WGS) entry which is preliminary data.</text>
</comment>
<dbReference type="RefSeq" id="WP_143949587.1">
    <property type="nucleotide sequence ID" value="NZ_BAABMB010000001.1"/>
</dbReference>
<dbReference type="InterPro" id="IPR001753">
    <property type="entry name" value="Enoyl-CoA_hydra/iso"/>
</dbReference>
<dbReference type="PANTHER" id="PTHR11941:SF54">
    <property type="entry name" value="ENOYL-COA HYDRATASE, MITOCHONDRIAL"/>
    <property type="match status" value="1"/>
</dbReference>
<reference evidence="1 2" key="1">
    <citation type="submission" date="2019-07" db="EMBL/GenBank/DDBJ databases">
        <title>Qingshengfaniella alkalisoli gen. nov., sp. nov., isolated from saline soil.</title>
        <authorList>
            <person name="Xu L."/>
            <person name="Huang X.-X."/>
            <person name="Sun J.-Q."/>
        </authorList>
    </citation>
    <scope>NUCLEOTIDE SEQUENCE [LARGE SCALE GENOMIC DNA]</scope>
    <source>
        <strain evidence="1 2">DSM 27279</strain>
    </source>
</reference>
<keyword evidence="2" id="KW-1185">Reference proteome</keyword>
<evidence type="ECO:0000313" key="1">
    <source>
        <dbReference type="EMBL" id="TSH92037.1"/>
    </source>
</evidence>
<dbReference type="Proteomes" id="UP000318405">
    <property type="component" value="Unassembled WGS sequence"/>
</dbReference>
<evidence type="ECO:0000313" key="2">
    <source>
        <dbReference type="Proteomes" id="UP000318405"/>
    </source>
</evidence>
<dbReference type="CDD" id="cd06558">
    <property type="entry name" value="crotonase-like"/>
    <property type="match status" value="1"/>
</dbReference>
<dbReference type="SUPFAM" id="SSF52096">
    <property type="entry name" value="ClpP/crotonase"/>
    <property type="match status" value="1"/>
</dbReference>
<gene>
    <name evidence="1" type="ORF">FOZ76_17545</name>
</gene>
<organism evidence="1 2">
    <name type="scientific">Verticiella sediminum</name>
    <dbReference type="NCBI Taxonomy" id="1247510"/>
    <lineage>
        <taxon>Bacteria</taxon>
        <taxon>Pseudomonadati</taxon>
        <taxon>Pseudomonadota</taxon>
        <taxon>Betaproteobacteria</taxon>
        <taxon>Burkholderiales</taxon>
        <taxon>Alcaligenaceae</taxon>
        <taxon>Verticiella</taxon>
    </lineage>
</organism>
<name>A0A556AGM1_9BURK</name>
<dbReference type="Gene3D" id="3.90.226.10">
    <property type="entry name" value="2-enoyl-CoA Hydratase, Chain A, domain 1"/>
    <property type="match status" value="1"/>
</dbReference>
<dbReference type="AlphaFoldDB" id="A0A556AGM1"/>
<sequence length="263" mass="27733">MSTEDVQPYVSYREEDAIAILTLNRPARRNPITDPGMIDGLLAALARVNADRGVRAVVLTGAGSAFSAGGNVRRMAADLDERARSPVRTPAYYIEGIQRVPLAFQQLEVPVIAAVNGPAIGAGCDLTCMCDLRIASDRASFAESFVKLGLVAGDGGAWLLQRAIGPARACEMAFTGDAIDAATALAIGLVSQVVPADDLLPAALRLAGRIAANPPDAVRMTKRLMLQAREQTLPAALESARALQALAQTTPEHRTAVMAFMSR</sequence>
<accession>A0A556AGM1</accession>
<dbReference type="PANTHER" id="PTHR11941">
    <property type="entry name" value="ENOYL-COA HYDRATASE-RELATED"/>
    <property type="match status" value="1"/>
</dbReference>
<dbReference type="NCBIfam" id="NF006699">
    <property type="entry name" value="PRK09245.1"/>
    <property type="match status" value="1"/>
</dbReference>
<dbReference type="GO" id="GO:0003824">
    <property type="term" value="F:catalytic activity"/>
    <property type="evidence" value="ECO:0007669"/>
    <property type="project" value="UniProtKB-ARBA"/>
</dbReference>
<dbReference type="GO" id="GO:0006635">
    <property type="term" value="P:fatty acid beta-oxidation"/>
    <property type="evidence" value="ECO:0007669"/>
    <property type="project" value="TreeGrafter"/>
</dbReference>
<dbReference type="Pfam" id="PF00378">
    <property type="entry name" value="ECH_1"/>
    <property type="match status" value="1"/>
</dbReference>
<dbReference type="InterPro" id="IPR029045">
    <property type="entry name" value="ClpP/crotonase-like_dom_sf"/>
</dbReference>